<dbReference type="STRING" id="136037.A0A067QS13"/>
<keyword evidence="1" id="KW-0378">Hydrolase</keyword>
<dbReference type="PANTHER" id="PTHR47835">
    <property type="entry name" value="HFM1, ATP DEPENDENT DNA HELICASE HOMOLOG"/>
    <property type="match status" value="1"/>
</dbReference>
<dbReference type="PANTHER" id="PTHR47835:SF3">
    <property type="entry name" value="HELICASE FOR MEIOSIS 1"/>
    <property type="match status" value="1"/>
</dbReference>
<keyword evidence="1" id="KW-0067">ATP-binding</keyword>
<dbReference type="Proteomes" id="UP000027135">
    <property type="component" value="Unassembled WGS sequence"/>
</dbReference>
<dbReference type="EMBL" id="KK853378">
    <property type="protein sequence ID" value="KDR08032.1"/>
    <property type="molecule type" value="Genomic_DNA"/>
</dbReference>
<keyword evidence="1" id="KW-0547">Nucleotide-binding</keyword>
<dbReference type="AlphaFoldDB" id="A0A067QS13"/>
<proteinExistence type="predicted"/>
<dbReference type="GO" id="GO:0043138">
    <property type="term" value="F:3'-5' DNA helicase activity"/>
    <property type="evidence" value="ECO:0007669"/>
    <property type="project" value="UniProtKB-EC"/>
</dbReference>
<evidence type="ECO:0000313" key="1">
    <source>
        <dbReference type="EMBL" id="KDR08032.1"/>
    </source>
</evidence>
<evidence type="ECO:0000313" key="2">
    <source>
        <dbReference type="Proteomes" id="UP000027135"/>
    </source>
</evidence>
<dbReference type="InterPro" id="IPR052247">
    <property type="entry name" value="Meiotic_Crossover_Helicase"/>
</dbReference>
<keyword evidence="2" id="KW-1185">Reference proteome</keyword>
<dbReference type="SUPFAM" id="SSF52540">
    <property type="entry name" value="P-loop containing nucleoside triphosphate hydrolases"/>
    <property type="match status" value="1"/>
</dbReference>
<keyword evidence="1" id="KW-0347">Helicase</keyword>
<sequence>MERMNMAPVKALSSERFQDWRPSLGLKCKEHTGDTDEYDLSSLSTYHLILTTPEKWDSLTRKWKVNKGIVQIVKLFLINEVGSYDVEHVFTP</sequence>
<name>A0A067QS13_ZOONE</name>
<dbReference type="InParanoid" id="A0A067QS13"/>
<accession>A0A067QS13</accession>
<reference evidence="1 2" key="1">
    <citation type="journal article" date="2014" name="Nat. Commun.">
        <title>Molecular traces of alternative social organization in a termite genome.</title>
        <authorList>
            <person name="Terrapon N."/>
            <person name="Li C."/>
            <person name="Robertson H.M."/>
            <person name="Ji L."/>
            <person name="Meng X."/>
            <person name="Booth W."/>
            <person name="Chen Z."/>
            <person name="Childers C.P."/>
            <person name="Glastad K.M."/>
            <person name="Gokhale K."/>
            <person name="Gowin J."/>
            <person name="Gronenberg W."/>
            <person name="Hermansen R.A."/>
            <person name="Hu H."/>
            <person name="Hunt B.G."/>
            <person name="Huylmans A.K."/>
            <person name="Khalil S.M."/>
            <person name="Mitchell R.D."/>
            <person name="Munoz-Torres M.C."/>
            <person name="Mustard J.A."/>
            <person name="Pan H."/>
            <person name="Reese J.T."/>
            <person name="Scharf M.E."/>
            <person name="Sun F."/>
            <person name="Vogel H."/>
            <person name="Xiao J."/>
            <person name="Yang W."/>
            <person name="Yang Z."/>
            <person name="Yang Z."/>
            <person name="Zhou J."/>
            <person name="Zhu J."/>
            <person name="Brent C.S."/>
            <person name="Elsik C.G."/>
            <person name="Goodisman M.A."/>
            <person name="Liberles D.A."/>
            <person name="Roe R.M."/>
            <person name="Vargo E.L."/>
            <person name="Vilcinskas A."/>
            <person name="Wang J."/>
            <person name="Bornberg-Bauer E."/>
            <person name="Korb J."/>
            <person name="Zhang G."/>
            <person name="Liebig J."/>
        </authorList>
    </citation>
    <scope>NUCLEOTIDE SEQUENCE [LARGE SCALE GENOMIC DNA]</scope>
    <source>
        <tissue evidence="1">Whole organism</tissue>
    </source>
</reference>
<dbReference type="GO" id="GO:0016787">
    <property type="term" value="F:hydrolase activity"/>
    <property type="evidence" value="ECO:0007669"/>
    <property type="project" value="UniProtKB-KW"/>
</dbReference>
<protein>
    <submittedName>
        <fullName evidence="1">Putative ATP-dependent DNA helicase HFM1</fullName>
    </submittedName>
</protein>
<dbReference type="InterPro" id="IPR027417">
    <property type="entry name" value="P-loop_NTPase"/>
</dbReference>
<gene>
    <name evidence="1" type="ORF">L798_02325</name>
</gene>
<dbReference type="Gene3D" id="3.40.50.300">
    <property type="entry name" value="P-loop containing nucleotide triphosphate hydrolases"/>
    <property type="match status" value="1"/>
</dbReference>
<organism evidence="1 2">
    <name type="scientific">Zootermopsis nevadensis</name>
    <name type="common">Dampwood termite</name>
    <dbReference type="NCBI Taxonomy" id="136037"/>
    <lineage>
        <taxon>Eukaryota</taxon>
        <taxon>Metazoa</taxon>
        <taxon>Ecdysozoa</taxon>
        <taxon>Arthropoda</taxon>
        <taxon>Hexapoda</taxon>
        <taxon>Insecta</taxon>
        <taxon>Pterygota</taxon>
        <taxon>Neoptera</taxon>
        <taxon>Polyneoptera</taxon>
        <taxon>Dictyoptera</taxon>
        <taxon>Blattodea</taxon>
        <taxon>Blattoidea</taxon>
        <taxon>Termitoidae</taxon>
        <taxon>Termopsidae</taxon>
        <taxon>Zootermopsis</taxon>
    </lineage>
</organism>
<dbReference type="eggNOG" id="KOG0952">
    <property type="taxonomic scope" value="Eukaryota"/>
</dbReference>